<organism evidence="2 3">
    <name type="scientific">Geobacter benzoatilyticus</name>
    <dbReference type="NCBI Taxonomy" id="2815309"/>
    <lineage>
        <taxon>Bacteria</taxon>
        <taxon>Pseudomonadati</taxon>
        <taxon>Thermodesulfobacteriota</taxon>
        <taxon>Desulfuromonadia</taxon>
        <taxon>Geobacterales</taxon>
        <taxon>Geobacteraceae</taxon>
        <taxon>Geobacter</taxon>
    </lineage>
</organism>
<dbReference type="SUPFAM" id="SSF53474">
    <property type="entry name" value="alpha/beta-Hydrolases"/>
    <property type="match status" value="1"/>
</dbReference>
<dbReference type="GO" id="GO:0016787">
    <property type="term" value="F:hydrolase activity"/>
    <property type="evidence" value="ECO:0007669"/>
    <property type="project" value="UniProtKB-KW"/>
</dbReference>
<keyword evidence="2" id="KW-0378">Hydrolase</keyword>
<accession>A0ABX7Q3P2</accession>
<feature type="chain" id="PRO_5046484347" evidence="1">
    <location>
        <begin position="20"/>
        <end position="434"/>
    </location>
</feature>
<sequence>MMRLLALIFLLGCFCPAHNAGAEPQPYFYPFVNPYEATVMELPKAFEAKLPEEIPAREFTLRVFPKREIPGVFWYENGLVCSIARQNHRAPLIFVIAGTGANHDTPRMKKLQKAFYQGGFHVISITSPTHMDFVVNASAGLPGDSLDDANDLYRVMKLAYEKVRDKIDVSGFALTGYSLGAFNAAFVAKLDEEEKRFNFSKVLLINPPVSLYDSVSALDQLLVDNVPGGMGKFDPWFRSVFAEFASVTKGMEPGGLSGEFLYNTYKRLPPSEEKLAALIGLTFRMSAANMIFTADVMNGGGYIIPKNAKLTATTSLTRYAIVSFNTRFIDYFNEWFLPSIQAKEPGLTRQALLERMSLRSIEPYLKSAGKIGLVHNEDDIILAPGDIGYLQEVFGDRARIFPTGGHMGNMFHPDVVTAMIGFLTGKEDGHGNNP</sequence>
<name>A0ABX7Q3P2_9BACT</name>
<dbReference type="InterPro" id="IPR007428">
    <property type="entry name" value="MlaA"/>
</dbReference>
<dbReference type="Proteomes" id="UP000663651">
    <property type="component" value="Chromosome"/>
</dbReference>
<dbReference type="PANTHER" id="PTHR30035:SF1">
    <property type="entry name" value="AB HYDROLASE-1 DOMAIN-CONTAINING PROTEIN"/>
    <property type="match status" value="1"/>
</dbReference>
<proteinExistence type="predicted"/>
<evidence type="ECO:0000256" key="1">
    <source>
        <dbReference type="SAM" id="SignalP"/>
    </source>
</evidence>
<reference evidence="2 3" key="1">
    <citation type="submission" date="2021-03" db="EMBL/GenBank/DDBJ databases">
        <title>Geobacter metallireducens gen. nov. sp. nov., a microorganism capable of coupling the complete oxidation of organic compounds to the reduction of iron and other metals.</title>
        <authorList>
            <person name="Li Y."/>
        </authorList>
    </citation>
    <scope>NUCLEOTIDE SEQUENCE [LARGE SCALE GENOMIC DNA]</scope>
    <source>
        <strain evidence="2 3">Jerry-YX</strain>
    </source>
</reference>
<protein>
    <submittedName>
        <fullName evidence="2">Alpha/beta hydrolase</fullName>
    </submittedName>
</protein>
<dbReference type="RefSeq" id="WP_207163793.1">
    <property type="nucleotide sequence ID" value="NZ_CP071382.1"/>
</dbReference>
<evidence type="ECO:0000313" key="3">
    <source>
        <dbReference type="Proteomes" id="UP000663651"/>
    </source>
</evidence>
<dbReference type="PANTHER" id="PTHR30035">
    <property type="entry name" value="LIPOPROTEIN VACJ-RELATED"/>
    <property type="match status" value="1"/>
</dbReference>
<gene>
    <name evidence="2" type="ORF">JZM60_01530</name>
</gene>
<dbReference type="EMBL" id="CP071382">
    <property type="protein sequence ID" value="QSV46004.1"/>
    <property type="molecule type" value="Genomic_DNA"/>
</dbReference>
<keyword evidence="3" id="KW-1185">Reference proteome</keyword>
<evidence type="ECO:0000313" key="2">
    <source>
        <dbReference type="EMBL" id="QSV46004.1"/>
    </source>
</evidence>
<feature type="signal peptide" evidence="1">
    <location>
        <begin position="1"/>
        <end position="19"/>
    </location>
</feature>
<dbReference type="Gene3D" id="3.40.50.1820">
    <property type="entry name" value="alpha/beta hydrolase"/>
    <property type="match status" value="1"/>
</dbReference>
<dbReference type="InterPro" id="IPR029058">
    <property type="entry name" value="AB_hydrolase_fold"/>
</dbReference>
<keyword evidence="1" id="KW-0732">Signal</keyword>